<keyword evidence="1" id="KW-1133">Transmembrane helix</keyword>
<organism evidence="3">
    <name type="scientific">Lutzomyia longipalpis</name>
    <name type="common">Sand fly</name>
    <dbReference type="NCBI Taxonomy" id="7200"/>
    <lineage>
        <taxon>Eukaryota</taxon>
        <taxon>Metazoa</taxon>
        <taxon>Ecdysozoa</taxon>
        <taxon>Arthropoda</taxon>
        <taxon>Hexapoda</taxon>
        <taxon>Insecta</taxon>
        <taxon>Pterygota</taxon>
        <taxon>Neoptera</taxon>
        <taxon>Endopterygota</taxon>
        <taxon>Diptera</taxon>
        <taxon>Nematocera</taxon>
        <taxon>Psychodoidea</taxon>
        <taxon>Psychodidae</taxon>
        <taxon>Lutzomyia</taxon>
        <taxon>Lutzomyia</taxon>
    </lineage>
</organism>
<feature type="transmembrane region" description="Helical" evidence="1">
    <location>
        <begin position="53"/>
        <end position="71"/>
    </location>
</feature>
<dbReference type="EMBL" id="GITU01011841">
    <property type="protein sequence ID" value="MBC1180544.1"/>
    <property type="molecule type" value="Transcribed_RNA"/>
</dbReference>
<name>A0A7G3B6Z7_LUTLO</name>
<feature type="chain" id="PRO_5028836529" description="Secreted protein" evidence="2">
    <location>
        <begin position="22"/>
        <end position="83"/>
    </location>
</feature>
<reference evidence="3" key="1">
    <citation type="journal article" date="2020" name="BMC">
        <title>Leishmania infection induces a limited differential gene expression in the sand fly midgut.</title>
        <authorList>
            <person name="Coutinho-Abreu I.V."/>
            <person name="Serafim T.D."/>
            <person name="Meneses C."/>
            <person name="Kamhawi S."/>
            <person name="Oliveira F."/>
            <person name="Valenzuela J.G."/>
        </authorList>
    </citation>
    <scope>NUCLEOTIDE SEQUENCE</scope>
    <source>
        <strain evidence="3">Jacobina</strain>
        <tissue evidence="3">Midgut</tissue>
    </source>
</reference>
<proteinExistence type="predicted"/>
<keyword evidence="1" id="KW-0472">Membrane</keyword>
<protein>
    <recommendedName>
        <fullName evidence="4">Secreted protein</fullName>
    </recommendedName>
</protein>
<dbReference type="AlphaFoldDB" id="A0A7G3B6Z7"/>
<accession>A0A7G3B6Z7</accession>
<evidence type="ECO:0000256" key="2">
    <source>
        <dbReference type="SAM" id="SignalP"/>
    </source>
</evidence>
<feature type="signal peptide" evidence="2">
    <location>
        <begin position="1"/>
        <end position="21"/>
    </location>
</feature>
<evidence type="ECO:0000313" key="3">
    <source>
        <dbReference type="EMBL" id="MBC1180544.1"/>
    </source>
</evidence>
<keyword evidence="2" id="KW-0732">Signal</keyword>
<evidence type="ECO:0000256" key="1">
    <source>
        <dbReference type="SAM" id="Phobius"/>
    </source>
</evidence>
<evidence type="ECO:0008006" key="4">
    <source>
        <dbReference type="Google" id="ProtNLM"/>
    </source>
</evidence>
<sequence>MAYNVLSLLCSFLVGFSCVNGIPAENKWEIQPNKLSTYARAIKYRKCFRRRHFFFSFNFSFLFFWPIRRFFEEYFFILFYTSN</sequence>
<keyword evidence="1" id="KW-0812">Transmembrane</keyword>